<gene>
    <name evidence="3" type="primary">rlpA</name>
    <name evidence="6" type="ORF">A3K90_09695</name>
</gene>
<dbReference type="SUPFAM" id="SSF50685">
    <property type="entry name" value="Barwin-like endoglucanases"/>
    <property type="match status" value="1"/>
</dbReference>
<dbReference type="EC" id="4.2.2.-" evidence="3"/>
<dbReference type="Gene3D" id="2.40.40.10">
    <property type="entry name" value="RlpA-like domain"/>
    <property type="match status" value="1"/>
</dbReference>
<organism evidence="6 7">
    <name type="scientific">Pelodictyon luteolum</name>
    <dbReference type="NCBI Taxonomy" id="1100"/>
    <lineage>
        <taxon>Bacteria</taxon>
        <taxon>Pseudomonadati</taxon>
        <taxon>Chlorobiota</taxon>
        <taxon>Chlorobiia</taxon>
        <taxon>Chlorobiales</taxon>
        <taxon>Chlorobiaceae</taxon>
        <taxon>Chlorobium/Pelodictyon group</taxon>
        <taxon>Pelodictyon</taxon>
    </lineage>
</organism>
<dbReference type="Proteomes" id="UP000076481">
    <property type="component" value="Unassembled WGS sequence"/>
</dbReference>
<evidence type="ECO:0000256" key="1">
    <source>
        <dbReference type="ARBA" id="ARBA00023239"/>
    </source>
</evidence>
<name>A0A165M1H9_PELLU</name>
<reference evidence="6 7" key="1">
    <citation type="submission" date="2016-03" db="EMBL/GenBank/DDBJ databases">
        <title>Speciation and ecological success in dimly lit waters: horizontal gene transfer in a green sulfur bacteria bloom unveiled by metagenomic assembly.</title>
        <authorList>
            <person name="Llorens-Mares T."/>
            <person name="Liu Z."/>
            <person name="Allen L.Z."/>
            <person name="Rusch D.B."/>
            <person name="Craig M.T."/>
            <person name="Dupont C.L."/>
            <person name="Bryant D.A."/>
            <person name="Casamayor E.O."/>
        </authorList>
    </citation>
    <scope>NUCLEOTIDE SEQUENCE [LARGE SCALE GENOMIC DNA]</scope>
    <source>
        <strain evidence="6">CIII</strain>
    </source>
</reference>
<dbReference type="AlphaFoldDB" id="A0A165M1H9"/>
<keyword evidence="2 3" id="KW-0961">Cell wall biogenesis/degradation</keyword>
<feature type="domain" description="RlpA-like protein double-psi beta-barrel" evidence="5">
    <location>
        <begin position="47"/>
        <end position="135"/>
    </location>
</feature>
<evidence type="ECO:0000259" key="5">
    <source>
        <dbReference type="Pfam" id="PF03330"/>
    </source>
</evidence>
<feature type="chain" id="PRO_5009986275" description="Probable endolytic peptidoglycan transglycosylase RlpA" evidence="3">
    <location>
        <begin position="26"/>
        <end position="139"/>
    </location>
</feature>
<feature type="signal peptide" evidence="3">
    <location>
        <begin position="1"/>
        <end position="25"/>
    </location>
</feature>
<evidence type="ECO:0000256" key="3">
    <source>
        <dbReference type="HAMAP-Rule" id="MF_02071"/>
    </source>
</evidence>
<evidence type="ECO:0000256" key="4">
    <source>
        <dbReference type="RuleBase" id="RU003495"/>
    </source>
</evidence>
<dbReference type="Pfam" id="PF03330">
    <property type="entry name" value="DPBB_1"/>
    <property type="match status" value="1"/>
</dbReference>
<keyword evidence="1 3" id="KW-0456">Lyase</keyword>
<comment type="caution">
    <text evidence="6">The sequence shown here is derived from an EMBL/GenBank/DDBJ whole genome shotgun (WGS) entry which is preliminary data.</text>
</comment>
<dbReference type="HAMAP" id="MF_02071">
    <property type="entry name" value="RlpA"/>
    <property type="match status" value="1"/>
</dbReference>
<dbReference type="PANTHER" id="PTHR34183">
    <property type="entry name" value="ENDOLYTIC PEPTIDOGLYCAN TRANSGLYCOSYLASE RLPA"/>
    <property type="match status" value="1"/>
</dbReference>
<protein>
    <recommendedName>
        <fullName evidence="3">Probable endolytic peptidoglycan transglycosylase RlpA</fullName>
        <ecNumber evidence="3">4.2.2.-</ecNumber>
    </recommendedName>
</protein>
<dbReference type="GO" id="GO:0000270">
    <property type="term" value="P:peptidoglycan metabolic process"/>
    <property type="evidence" value="ECO:0007669"/>
    <property type="project" value="UniProtKB-UniRule"/>
</dbReference>
<evidence type="ECO:0000313" key="7">
    <source>
        <dbReference type="Proteomes" id="UP000076481"/>
    </source>
</evidence>
<dbReference type="PANTHER" id="PTHR34183:SF8">
    <property type="entry name" value="ENDOLYTIC PEPTIDOGLYCAN TRANSGLYCOSYLASE RLPA-RELATED"/>
    <property type="match status" value="1"/>
</dbReference>
<dbReference type="NCBIfam" id="TIGR00413">
    <property type="entry name" value="rlpA"/>
    <property type="match status" value="1"/>
</dbReference>
<dbReference type="InterPro" id="IPR012997">
    <property type="entry name" value="RplA"/>
</dbReference>
<dbReference type="InterPro" id="IPR034718">
    <property type="entry name" value="RlpA"/>
</dbReference>
<dbReference type="InterPro" id="IPR036908">
    <property type="entry name" value="RlpA-like_sf"/>
</dbReference>
<dbReference type="EMBL" id="LVWG01000021">
    <property type="protein sequence ID" value="KZK74700.1"/>
    <property type="molecule type" value="Genomic_DNA"/>
</dbReference>
<dbReference type="GO" id="GO:0008932">
    <property type="term" value="F:lytic endotransglycosylase activity"/>
    <property type="evidence" value="ECO:0007669"/>
    <property type="project" value="UniProtKB-UniRule"/>
</dbReference>
<proteinExistence type="inferred from homology"/>
<dbReference type="InterPro" id="IPR009009">
    <property type="entry name" value="RlpA-like_DPBB"/>
</dbReference>
<dbReference type="RefSeq" id="WP_303681262.1">
    <property type="nucleotide sequence ID" value="NZ_LVWG01000021.1"/>
</dbReference>
<sequence precursor="true">MAPKELLKRLAAVALLVTASPVAQAEPEPVADIPISGLPPAVSLIDEGSASYYALRFHGRRTASGEKHDGEDLTAAHRTLPFGTNVRVTNLRNGKQVVVRINDRGPFRKGRIIDVSPAAAREIGLIRSGTTKVRIEALD</sequence>
<dbReference type="CDD" id="cd22268">
    <property type="entry name" value="DPBB_RlpA-like"/>
    <property type="match status" value="1"/>
</dbReference>
<evidence type="ECO:0000256" key="2">
    <source>
        <dbReference type="ARBA" id="ARBA00023316"/>
    </source>
</evidence>
<keyword evidence="3" id="KW-0732">Signal</keyword>
<comment type="similarity">
    <text evidence="3 4">Belongs to the RlpA family.</text>
</comment>
<dbReference type="GO" id="GO:0071555">
    <property type="term" value="P:cell wall organization"/>
    <property type="evidence" value="ECO:0007669"/>
    <property type="project" value="UniProtKB-KW"/>
</dbReference>
<accession>A0A165M1H9</accession>
<evidence type="ECO:0000313" key="6">
    <source>
        <dbReference type="EMBL" id="KZK74700.1"/>
    </source>
</evidence>
<comment type="function">
    <text evidence="3">Lytic transglycosylase with a strong preference for naked glycan strands that lack stem peptides.</text>
</comment>